<evidence type="ECO:0000256" key="1">
    <source>
        <dbReference type="SAM" id="Coils"/>
    </source>
</evidence>
<accession>A0A1M7ZCJ7</accession>
<evidence type="ECO:0000313" key="4">
    <source>
        <dbReference type="Proteomes" id="UP000184609"/>
    </source>
</evidence>
<keyword evidence="4" id="KW-1185">Reference proteome</keyword>
<keyword evidence="2" id="KW-1133">Transmembrane helix</keyword>
<feature type="coiled-coil region" evidence="1">
    <location>
        <begin position="204"/>
        <end position="234"/>
    </location>
</feature>
<reference evidence="4" key="1">
    <citation type="submission" date="2016-12" db="EMBL/GenBank/DDBJ databases">
        <authorList>
            <person name="Varghese N."/>
            <person name="Submissions S."/>
        </authorList>
    </citation>
    <scope>NUCLEOTIDE SEQUENCE [LARGE SCALE GENOMIC DNA]</scope>
    <source>
        <strain evidence="4">DSM 25035</strain>
    </source>
</reference>
<protein>
    <submittedName>
        <fullName evidence="3">Uncharacterized protein</fullName>
    </submittedName>
</protein>
<keyword evidence="1" id="KW-0175">Coiled coil</keyword>
<dbReference type="STRING" id="1073327.SAMN04488108_2209"/>
<keyword evidence="2" id="KW-0472">Membrane</keyword>
<feature type="transmembrane region" description="Helical" evidence="2">
    <location>
        <begin position="21"/>
        <end position="40"/>
    </location>
</feature>
<name>A0A1M7ZCJ7_9BACT</name>
<evidence type="ECO:0000256" key="2">
    <source>
        <dbReference type="SAM" id="Phobius"/>
    </source>
</evidence>
<dbReference type="AlphaFoldDB" id="A0A1M7ZCJ7"/>
<dbReference type="Pfam" id="PF19578">
    <property type="entry name" value="DUF6090"/>
    <property type="match status" value="1"/>
</dbReference>
<dbReference type="EMBL" id="FRXN01000003">
    <property type="protein sequence ID" value="SHO62635.1"/>
    <property type="molecule type" value="Genomic_DNA"/>
</dbReference>
<sequence length="237" mass="27234">MINLFRKIRQKLLSGNKLSNYLLYAFGEILLVVIGILIALKVNNWNESRKTLTEAKTYISSFYDENITNQESLESALSFSKTAKTDIDTLKAILLNREYTDIRIKSYIGSMMALSNFSPTTTTMENISASGEFDLITDINLRKNIISTYNSFKTTTKLEGLLETYVNEFLTPFLLENLRFSDFSSINSDFIKNPIFENIVLGYDALLIQEINGYEKNLERLKQLNENLSQEKSKYND</sequence>
<keyword evidence="2" id="KW-0812">Transmembrane</keyword>
<gene>
    <name evidence="3" type="ORF">SAMN04488108_2209</name>
</gene>
<proteinExistence type="predicted"/>
<evidence type="ECO:0000313" key="3">
    <source>
        <dbReference type="EMBL" id="SHO62635.1"/>
    </source>
</evidence>
<dbReference type="InterPro" id="IPR045749">
    <property type="entry name" value="DUF6090"/>
</dbReference>
<organism evidence="3 4">
    <name type="scientific">Algoriphagus zhangzhouensis</name>
    <dbReference type="NCBI Taxonomy" id="1073327"/>
    <lineage>
        <taxon>Bacteria</taxon>
        <taxon>Pseudomonadati</taxon>
        <taxon>Bacteroidota</taxon>
        <taxon>Cytophagia</taxon>
        <taxon>Cytophagales</taxon>
        <taxon>Cyclobacteriaceae</taxon>
        <taxon>Algoriphagus</taxon>
    </lineage>
</organism>
<dbReference type="Proteomes" id="UP000184609">
    <property type="component" value="Unassembled WGS sequence"/>
</dbReference>